<gene>
    <name evidence="1" type="ORF">GCM10023350_08510</name>
</gene>
<organism evidence="1 2">
    <name type="scientific">Nocardioides endophyticus</name>
    <dbReference type="NCBI Taxonomy" id="1353775"/>
    <lineage>
        <taxon>Bacteria</taxon>
        <taxon>Bacillati</taxon>
        <taxon>Actinomycetota</taxon>
        <taxon>Actinomycetes</taxon>
        <taxon>Propionibacteriales</taxon>
        <taxon>Nocardioidaceae</taxon>
        <taxon>Nocardioides</taxon>
    </lineage>
</organism>
<dbReference type="SUPFAM" id="SSF89796">
    <property type="entry name" value="CoA-transferase family III (CaiB/BaiF)"/>
    <property type="match status" value="1"/>
</dbReference>
<dbReference type="InterPro" id="IPR003673">
    <property type="entry name" value="CoA-Trfase_fam_III"/>
</dbReference>
<sequence>MAEAIGLLAGVRVVDLSTFSPVRFGTTILADLGADVIQVDRPRSAFREDIRLLTSNEHPRWLWHSRNKRSLGLDLRRPGAKDLLLRLVADSDIVVEGFAPGVAGRLGLDQPSLAAVNPDLIYASVTGFGQTGPNAPLLGHEMNYQAMGGVTAAMAAAHDGQTAILPFPLGDSVASLYAVIAMLAALRRRDATGLGAVLDISIQDSVVSMLGYPAQYLWRDGIDDPLDIDEFGGSPTSSPYATADGQAVVLGAVEPWLWEAFCQYVERPDLVEIPADRGGREVLRTELATIFSSRTRDEWIAVSSEHGLALTAVLTLPELVTDPHVLHRAMVGEVEHPDLGPVPQIGTPIHVDGAPLPMNTFAVPGSDTAALLAELGVSESEEAFVRGSGAVFDPEPPTGAQR</sequence>
<evidence type="ECO:0000313" key="1">
    <source>
        <dbReference type="EMBL" id="GAA4727778.1"/>
    </source>
</evidence>
<dbReference type="PANTHER" id="PTHR48228:SF5">
    <property type="entry name" value="ALPHA-METHYLACYL-COA RACEMASE"/>
    <property type="match status" value="1"/>
</dbReference>
<dbReference type="InterPro" id="IPR023606">
    <property type="entry name" value="CoA-Trfase_III_dom_1_sf"/>
</dbReference>
<accession>A0ABP8YFX4</accession>
<keyword evidence="1" id="KW-0808">Transferase</keyword>
<proteinExistence type="predicted"/>
<dbReference type="InterPro" id="IPR050509">
    <property type="entry name" value="CoA-transferase_III"/>
</dbReference>
<reference evidence="2" key="1">
    <citation type="journal article" date="2019" name="Int. J. Syst. Evol. Microbiol.">
        <title>The Global Catalogue of Microorganisms (GCM) 10K type strain sequencing project: providing services to taxonomists for standard genome sequencing and annotation.</title>
        <authorList>
            <consortium name="The Broad Institute Genomics Platform"/>
            <consortium name="The Broad Institute Genome Sequencing Center for Infectious Disease"/>
            <person name="Wu L."/>
            <person name="Ma J."/>
        </authorList>
    </citation>
    <scope>NUCLEOTIDE SEQUENCE [LARGE SCALE GENOMIC DNA]</scope>
    <source>
        <strain evidence="2">JCM 18532</strain>
    </source>
</reference>
<evidence type="ECO:0000313" key="2">
    <source>
        <dbReference type="Proteomes" id="UP001499882"/>
    </source>
</evidence>
<dbReference type="RefSeq" id="WP_345525347.1">
    <property type="nucleotide sequence ID" value="NZ_BAABKN010000005.1"/>
</dbReference>
<dbReference type="GO" id="GO:0016740">
    <property type="term" value="F:transferase activity"/>
    <property type="evidence" value="ECO:0007669"/>
    <property type="project" value="UniProtKB-KW"/>
</dbReference>
<dbReference type="InterPro" id="IPR044855">
    <property type="entry name" value="CoA-Trfase_III_dom3_sf"/>
</dbReference>
<protein>
    <submittedName>
        <fullName evidence="1">CoA transferase</fullName>
    </submittedName>
</protein>
<name>A0ABP8YFX4_9ACTN</name>
<keyword evidence="2" id="KW-1185">Reference proteome</keyword>
<dbReference type="Pfam" id="PF02515">
    <property type="entry name" value="CoA_transf_3"/>
    <property type="match status" value="1"/>
</dbReference>
<dbReference type="EMBL" id="BAABKN010000005">
    <property type="protein sequence ID" value="GAA4727778.1"/>
    <property type="molecule type" value="Genomic_DNA"/>
</dbReference>
<dbReference type="Gene3D" id="3.40.50.10540">
    <property type="entry name" value="Crotonobetainyl-coa:carnitine coa-transferase, domain 1"/>
    <property type="match status" value="1"/>
</dbReference>
<dbReference type="Gene3D" id="3.30.1540.10">
    <property type="entry name" value="formyl-coa transferase, domain 3"/>
    <property type="match status" value="1"/>
</dbReference>
<dbReference type="Proteomes" id="UP001499882">
    <property type="component" value="Unassembled WGS sequence"/>
</dbReference>
<dbReference type="PANTHER" id="PTHR48228">
    <property type="entry name" value="SUCCINYL-COA--D-CITRAMALATE COA-TRANSFERASE"/>
    <property type="match status" value="1"/>
</dbReference>
<comment type="caution">
    <text evidence="1">The sequence shown here is derived from an EMBL/GenBank/DDBJ whole genome shotgun (WGS) entry which is preliminary data.</text>
</comment>